<dbReference type="PANTHER" id="PTHR30349">
    <property type="entry name" value="PHAGE INTEGRASE-RELATED"/>
    <property type="match status" value="1"/>
</dbReference>
<dbReference type="InterPro" id="IPR050090">
    <property type="entry name" value="Tyrosine_recombinase_XerCD"/>
</dbReference>
<dbReference type="CDD" id="cd00397">
    <property type="entry name" value="DNA_BRE_C"/>
    <property type="match status" value="1"/>
</dbReference>
<dbReference type="GO" id="GO:0003677">
    <property type="term" value="F:DNA binding"/>
    <property type="evidence" value="ECO:0007669"/>
    <property type="project" value="UniProtKB-UniRule"/>
</dbReference>
<dbReference type="EMBL" id="SJPR01000001">
    <property type="protein sequence ID" value="TWU00222.1"/>
    <property type="molecule type" value="Genomic_DNA"/>
</dbReference>
<keyword evidence="2" id="KW-0229">DNA integration</keyword>
<proteinExistence type="inferred from homology"/>
<evidence type="ECO:0000256" key="2">
    <source>
        <dbReference type="ARBA" id="ARBA00022908"/>
    </source>
</evidence>
<dbReference type="Pfam" id="PF02899">
    <property type="entry name" value="Phage_int_SAM_1"/>
    <property type="match status" value="1"/>
</dbReference>
<dbReference type="AlphaFoldDB" id="A0A5C6AMJ8"/>
<dbReference type="PANTHER" id="PTHR30349:SF64">
    <property type="entry name" value="PROPHAGE INTEGRASE INTD-RELATED"/>
    <property type="match status" value="1"/>
</dbReference>
<dbReference type="Gene3D" id="1.10.443.10">
    <property type="entry name" value="Intergrase catalytic core"/>
    <property type="match status" value="1"/>
</dbReference>
<organism evidence="8 9">
    <name type="scientific">Botrimarina colliarenosi</name>
    <dbReference type="NCBI Taxonomy" id="2528001"/>
    <lineage>
        <taxon>Bacteria</taxon>
        <taxon>Pseudomonadati</taxon>
        <taxon>Planctomycetota</taxon>
        <taxon>Planctomycetia</taxon>
        <taxon>Pirellulales</taxon>
        <taxon>Lacipirellulaceae</taxon>
        <taxon>Botrimarina</taxon>
    </lineage>
</organism>
<evidence type="ECO:0000313" key="8">
    <source>
        <dbReference type="EMBL" id="TWU00222.1"/>
    </source>
</evidence>
<evidence type="ECO:0000256" key="1">
    <source>
        <dbReference type="ARBA" id="ARBA00008857"/>
    </source>
</evidence>
<evidence type="ECO:0000313" key="9">
    <source>
        <dbReference type="Proteomes" id="UP000317421"/>
    </source>
</evidence>
<comment type="similarity">
    <text evidence="1">Belongs to the 'phage' integrase family.</text>
</comment>
<dbReference type="InterPro" id="IPR013762">
    <property type="entry name" value="Integrase-like_cat_sf"/>
</dbReference>
<comment type="caution">
    <text evidence="8">The sequence shown here is derived from an EMBL/GenBank/DDBJ whole genome shotgun (WGS) entry which is preliminary data.</text>
</comment>
<dbReference type="PROSITE" id="PS51898">
    <property type="entry name" value="TYR_RECOMBINASE"/>
    <property type="match status" value="1"/>
</dbReference>
<dbReference type="Gene3D" id="1.10.150.130">
    <property type="match status" value="1"/>
</dbReference>
<dbReference type="InterPro" id="IPR044068">
    <property type="entry name" value="CB"/>
</dbReference>
<evidence type="ECO:0000256" key="5">
    <source>
        <dbReference type="PROSITE-ProRule" id="PRU01248"/>
    </source>
</evidence>
<dbReference type="OrthoDB" id="266605at2"/>
<dbReference type="InterPro" id="IPR004107">
    <property type="entry name" value="Integrase_SAM-like_N"/>
</dbReference>
<keyword evidence="3 5" id="KW-0238">DNA-binding</keyword>
<dbReference type="InterPro" id="IPR010998">
    <property type="entry name" value="Integrase_recombinase_N"/>
</dbReference>
<dbReference type="Proteomes" id="UP000317421">
    <property type="component" value="Unassembled WGS sequence"/>
</dbReference>
<dbReference type="GO" id="GO:0015074">
    <property type="term" value="P:DNA integration"/>
    <property type="evidence" value="ECO:0007669"/>
    <property type="project" value="UniProtKB-KW"/>
</dbReference>
<name>A0A5C6AMJ8_9BACT</name>
<evidence type="ECO:0000259" key="7">
    <source>
        <dbReference type="PROSITE" id="PS51900"/>
    </source>
</evidence>
<gene>
    <name evidence="8" type="ORF">Pla108_11690</name>
</gene>
<feature type="domain" description="Core-binding (CB)" evidence="7">
    <location>
        <begin position="63"/>
        <end position="144"/>
    </location>
</feature>
<sequence>MRPNVKCVKKRDRDHYVLRWTDPDTGAERQRRTQATTKAAALKEAGRLEEEILTGRYDASGAILWEHARQRHKAEKLPELRPSTIKKYRETLDEVQRVVHPHRLTDLDASRISIFQSKLRDRGLRPASIRSHLTHLRAFLRWCEDVELLKKAPRVKLPSLRGTGKLMKGRPLTDNEFRSMLDATESVVGPQRVAAWRHYLEGMWLSGLRLRESLLFEWRGHGVPRVELGGRRPMLFIPAEYDKGGKDRCVPITPDFAEFLQQTPDGERTGPIFRPPGRDGRVANPIWVSRVVARIGENAGVIVDEQTKKHASVHDFRRSFGVRWAARIPVHALRELMRHASLSTTMDYYVGQDADRTADLIWQSHPKCEVST</sequence>
<dbReference type="RefSeq" id="WP_146443899.1">
    <property type="nucleotide sequence ID" value="NZ_SJPR01000001.1"/>
</dbReference>
<reference evidence="8 9" key="1">
    <citation type="submission" date="2019-02" db="EMBL/GenBank/DDBJ databases">
        <title>Deep-cultivation of Planctomycetes and their phenomic and genomic characterization uncovers novel biology.</title>
        <authorList>
            <person name="Wiegand S."/>
            <person name="Jogler M."/>
            <person name="Boedeker C."/>
            <person name="Pinto D."/>
            <person name="Vollmers J."/>
            <person name="Rivas-Marin E."/>
            <person name="Kohn T."/>
            <person name="Peeters S.H."/>
            <person name="Heuer A."/>
            <person name="Rast P."/>
            <person name="Oberbeckmann S."/>
            <person name="Bunk B."/>
            <person name="Jeske O."/>
            <person name="Meyerdierks A."/>
            <person name="Storesund J.E."/>
            <person name="Kallscheuer N."/>
            <person name="Luecker S."/>
            <person name="Lage O.M."/>
            <person name="Pohl T."/>
            <person name="Merkel B.J."/>
            <person name="Hornburger P."/>
            <person name="Mueller R.-W."/>
            <person name="Bruemmer F."/>
            <person name="Labrenz M."/>
            <person name="Spormann A.M."/>
            <person name="Op Den Camp H."/>
            <person name="Overmann J."/>
            <person name="Amann R."/>
            <person name="Jetten M.S.M."/>
            <person name="Mascher T."/>
            <person name="Medema M.H."/>
            <person name="Devos D.P."/>
            <person name="Kaster A.-K."/>
            <person name="Ovreas L."/>
            <person name="Rohde M."/>
            <person name="Galperin M.Y."/>
            <person name="Jogler C."/>
        </authorList>
    </citation>
    <scope>NUCLEOTIDE SEQUENCE [LARGE SCALE GENOMIC DNA]</scope>
    <source>
        <strain evidence="8 9">Pla108</strain>
    </source>
</reference>
<evidence type="ECO:0000256" key="3">
    <source>
        <dbReference type="ARBA" id="ARBA00023125"/>
    </source>
</evidence>
<evidence type="ECO:0000256" key="4">
    <source>
        <dbReference type="ARBA" id="ARBA00023172"/>
    </source>
</evidence>
<dbReference type="PROSITE" id="PS51900">
    <property type="entry name" value="CB"/>
    <property type="match status" value="1"/>
</dbReference>
<dbReference type="InterPro" id="IPR002104">
    <property type="entry name" value="Integrase_catalytic"/>
</dbReference>
<dbReference type="InterPro" id="IPR011010">
    <property type="entry name" value="DNA_brk_join_enz"/>
</dbReference>
<dbReference type="Pfam" id="PF00589">
    <property type="entry name" value="Phage_integrase"/>
    <property type="match status" value="1"/>
</dbReference>
<feature type="domain" description="Tyr recombinase" evidence="6">
    <location>
        <begin position="167"/>
        <end position="362"/>
    </location>
</feature>
<keyword evidence="9" id="KW-1185">Reference proteome</keyword>
<protein>
    <submittedName>
        <fullName evidence="8">Site-specific tyrosine recombinase XerC</fullName>
    </submittedName>
</protein>
<dbReference type="SUPFAM" id="SSF56349">
    <property type="entry name" value="DNA breaking-rejoining enzymes"/>
    <property type="match status" value="1"/>
</dbReference>
<keyword evidence="4" id="KW-0233">DNA recombination</keyword>
<accession>A0A5C6AMJ8</accession>
<dbReference type="GO" id="GO:0006310">
    <property type="term" value="P:DNA recombination"/>
    <property type="evidence" value="ECO:0007669"/>
    <property type="project" value="UniProtKB-KW"/>
</dbReference>
<evidence type="ECO:0000259" key="6">
    <source>
        <dbReference type="PROSITE" id="PS51898"/>
    </source>
</evidence>